<dbReference type="Proteomes" id="UP000824109">
    <property type="component" value="Unassembled WGS sequence"/>
</dbReference>
<dbReference type="AlphaFoldDB" id="A0A9D1MBH0"/>
<organism evidence="1 2">
    <name type="scientific">Candidatus Ornithomonoglobus merdipullorum</name>
    <dbReference type="NCBI Taxonomy" id="2840895"/>
    <lineage>
        <taxon>Bacteria</taxon>
        <taxon>Bacillati</taxon>
        <taxon>Bacillota</taxon>
        <taxon>Clostridia</taxon>
        <taxon>Candidatus Ornithomonoglobus</taxon>
    </lineage>
</organism>
<evidence type="ECO:0000313" key="2">
    <source>
        <dbReference type="Proteomes" id="UP000824109"/>
    </source>
</evidence>
<sequence>MWMVVYVSRDKSKIDKLLSVLGVRGIMTMMRPAVDEGGECCAYEILVPKTELDEAQDVIFDTELSGS</sequence>
<protein>
    <submittedName>
        <fullName evidence="1">Glutamate decarboxylase</fullName>
    </submittedName>
</protein>
<reference evidence="1" key="1">
    <citation type="submission" date="2020-10" db="EMBL/GenBank/DDBJ databases">
        <authorList>
            <person name="Gilroy R."/>
        </authorList>
    </citation>
    <scope>NUCLEOTIDE SEQUENCE</scope>
    <source>
        <strain evidence="1">USAMLcec3-3695</strain>
    </source>
</reference>
<evidence type="ECO:0000313" key="1">
    <source>
        <dbReference type="EMBL" id="HIU57227.1"/>
    </source>
</evidence>
<name>A0A9D1MBH0_9FIRM</name>
<accession>A0A9D1MBH0</accession>
<gene>
    <name evidence="1" type="ORF">IAA61_05375</name>
</gene>
<proteinExistence type="predicted"/>
<comment type="caution">
    <text evidence="1">The sequence shown here is derived from an EMBL/GenBank/DDBJ whole genome shotgun (WGS) entry which is preliminary data.</text>
</comment>
<reference evidence="1" key="2">
    <citation type="journal article" date="2021" name="PeerJ">
        <title>Extensive microbial diversity within the chicken gut microbiome revealed by metagenomics and culture.</title>
        <authorList>
            <person name="Gilroy R."/>
            <person name="Ravi A."/>
            <person name="Getino M."/>
            <person name="Pursley I."/>
            <person name="Horton D.L."/>
            <person name="Alikhan N.F."/>
            <person name="Baker D."/>
            <person name="Gharbi K."/>
            <person name="Hall N."/>
            <person name="Watson M."/>
            <person name="Adriaenssens E.M."/>
            <person name="Foster-Nyarko E."/>
            <person name="Jarju S."/>
            <person name="Secka A."/>
            <person name="Antonio M."/>
            <person name="Oren A."/>
            <person name="Chaudhuri R.R."/>
            <person name="La Ragione R."/>
            <person name="Hildebrand F."/>
            <person name="Pallen M.J."/>
        </authorList>
    </citation>
    <scope>NUCLEOTIDE SEQUENCE</scope>
    <source>
        <strain evidence="1">USAMLcec3-3695</strain>
    </source>
</reference>
<dbReference type="EMBL" id="DVNB01000054">
    <property type="protein sequence ID" value="HIU57227.1"/>
    <property type="molecule type" value="Genomic_DNA"/>
</dbReference>